<reference evidence="3 4" key="1">
    <citation type="journal article" date="2014" name="ISME J.">
        <title>Ecophysiology of Thioploca ingrica as revealed by the complete genome sequence supplemented with proteomic evidence.</title>
        <authorList>
            <person name="Kojima H."/>
            <person name="Ogura Y."/>
            <person name="Yamamoto N."/>
            <person name="Togashi T."/>
            <person name="Mori H."/>
            <person name="Watanabe T."/>
            <person name="Nemoto F."/>
            <person name="Kurokawa K."/>
            <person name="Hayashi T."/>
            <person name="Fukui M."/>
        </authorList>
    </citation>
    <scope>NUCLEOTIDE SEQUENCE [LARGE SCALE GENOMIC DNA]</scope>
</reference>
<gene>
    <name evidence="3" type="ORF">THII_3002</name>
</gene>
<dbReference type="PANTHER" id="PTHR33713:SF6">
    <property type="entry name" value="ANTITOXIN YEFM"/>
    <property type="match status" value="1"/>
</dbReference>
<proteinExistence type="inferred from homology"/>
<evidence type="ECO:0000256" key="1">
    <source>
        <dbReference type="ARBA" id="ARBA00009981"/>
    </source>
</evidence>
<organism evidence="3 4">
    <name type="scientific">Thioploca ingrica</name>
    <dbReference type="NCBI Taxonomy" id="40754"/>
    <lineage>
        <taxon>Bacteria</taxon>
        <taxon>Pseudomonadati</taxon>
        <taxon>Pseudomonadota</taxon>
        <taxon>Gammaproteobacteria</taxon>
        <taxon>Thiotrichales</taxon>
        <taxon>Thiotrichaceae</taxon>
        <taxon>Thioploca</taxon>
    </lineage>
</organism>
<evidence type="ECO:0000313" key="4">
    <source>
        <dbReference type="Proteomes" id="UP000031623"/>
    </source>
</evidence>
<protein>
    <recommendedName>
        <fullName evidence="2">Antitoxin</fullName>
    </recommendedName>
</protein>
<dbReference type="InterPro" id="IPR036165">
    <property type="entry name" value="YefM-like_sf"/>
</dbReference>
<comment type="function">
    <text evidence="2">Antitoxin component of a type II toxin-antitoxin (TA) system.</text>
</comment>
<dbReference type="SUPFAM" id="SSF143120">
    <property type="entry name" value="YefM-like"/>
    <property type="match status" value="1"/>
</dbReference>
<dbReference type="Gene3D" id="3.40.1620.10">
    <property type="entry name" value="YefM-like domain"/>
    <property type="match status" value="1"/>
</dbReference>
<dbReference type="NCBIfam" id="TIGR01552">
    <property type="entry name" value="phd_fam"/>
    <property type="match status" value="1"/>
</dbReference>
<dbReference type="Pfam" id="PF02604">
    <property type="entry name" value="PhdYeFM_antitox"/>
    <property type="match status" value="1"/>
</dbReference>
<dbReference type="Gene3D" id="6.10.250.330">
    <property type="match status" value="1"/>
</dbReference>
<sequence>MDAIHIYQLYNNLPQTLDKVCHDHEPVIITRDEGERVVIMSYADYSALEETSYLLRSPVMAKRLRESLESFHNQGGMECNLLEEDE</sequence>
<dbReference type="InterPro" id="IPR006442">
    <property type="entry name" value="Antitoxin_Phd/YefM"/>
</dbReference>
<dbReference type="OrthoDB" id="9802003at2"/>
<dbReference type="Proteomes" id="UP000031623">
    <property type="component" value="Chromosome"/>
</dbReference>
<evidence type="ECO:0000256" key="2">
    <source>
        <dbReference type="RuleBase" id="RU362080"/>
    </source>
</evidence>
<keyword evidence="4" id="KW-1185">Reference proteome</keyword>
<dbReference type="EMBL" id="AP014633">
    <property type="protein sequence ID" value="BAP57299.1"/>
    <property type="molecule type" value="Genomic_DNA"/>
</dbReference>
<dbReference type="HOGENOM" id="CLU_155837_1_0_6"/>
<comment type="similarity">
    <text evidence="1 2">Belongs to the phD/YefM antitoxin family.</text>
</comment>
<dbReference type="KEGG" id="tig:THII_3002"/>
<name>A0A090AIU8_9GAMM</name>
<accession>A0A090AIU8</accession>
<evidence type="ECO:0000313" key="3">
    <source>
        <dbReference type="EMBL" id="BAP57299.1"/>
    </source>
</evidence>
<dbReference type="STRING" id="40754.THII_3002"/>
<dbReference type="PANTHER" id="PTHR33713">
    <property type="entry name" value="ANTITOXIN YAFN-RELATED"/>
    <property type="match status" value="1"/>
</dbReference>
<dbReference type="InterPro" id="IPR051405">
    <property type="entry name" value="phD/YefM_antitoxin"/>
</dbReference>
<dbReference type="AlphaFoldDB" id="A0A090AIU8"/>